<gene>
    <name evidence="1" type="ORF">NT6N_25900</name>
</gene>
<proteinExistence type="predicted"/>
<sequence>MQLANRVRSYLDPTLTHLLSTKKATPADGGGELKNIILKSDGGVKA</sequence>
<name>A0AAT9FNM1_9BACT</name>
<evidence type="ECO:0000313" key="1">
    <source>
        <dbReference type="EMBL" id="BDS07550.1"/>
    </source>
</evidence>
<dbReference type="AlphaFoldDB" id="A0AAT9FNM1"/>
<organism evidence="1">
    <name type="scientific">Oceaniferula spumae</name>
    <dbReference type="NCBI Taxonomy" id="2979115"/>
    <lineage>
        <taxon>Bacteria</taxon>
        <taxon>Pseudomonadati</taxon>
        <taxon>Verrucomicrobiota</taxon>
        <taxon>Verrucomicrobiia</taxon>
        <taxon>Verrucomicrobiales</taxon>
        <taxon>Verrucomicrobiaceae</taxon>
        <taxon>Oceaniferula</taxon>
    </lineage>
</organism>
<reference evidence="1" key="1">
    <citation type="submission" date="2024-07" db="EMBL/GenBank/DDBJ databases">
        <title>Complete genome sequence of Verrucomicrobiaceae bacterium NT6N.</title>
        <authorList>
            <person name="Huang C."/>
            <person name="Takami H."/>
            <person name="Hamasaki K."/>
        </authorList>
    </citation>
    <scope>NUCLEOTIDE SEQUENCE</scope>
    <source>
        <strain evidence="1">NT6N</strain>
    </source>
</reference>
<dbReference type="EMBL" id="AP026866">
    <property type="protein sequence ID" value="BDS07550.1"/>
    <property type="molecule type" value="Genomic_DNA"/>
</dbReference>
<accession>A0AAT9FNM1</accession>
<protein>
    <submittedName>
        <fullName evidence="1">Uncharacterized protein</fullName>
    </submittedName>
</protein>
<dbReference type="KEGG" id="osu:NT6N_25900"/>